<dbReference type="Proteomes" id="UP001180020">
    <property type="component" value="Unassembled WGS sequence"/>
</dbReference>
<comment type="caution">
    <text evidence="1">The sequence shown here is derived from an EMBL/GenBank/DDBJ whole genome shotgun (WGS) entry which is preliminary data.</text>
</comment>
<dbReference type="EMBL" id="JAUJYO010000018">
    <property type="protein sequence ID" value="KAK1290549.1"/>
    <property type="molecule type" value="Genomic_DNA"/>
</dbReference>
<dbReference type="AlphaFoldDB" id="A0AAV9CPM7"/>
<name>A0AAV9CPM7_ACOCL</name>
<reference evidence="1" key="2">
    <citation type="submission" date="2023-06" db="EMBL/GenBank/DDBJ databases">
        <authorList>
            <person name="Ma L."/>
            <person name="Liu K.-W."/>
            <person name="Li Z."/>
            <person name="Hsiao Y.-Y."/>
            <person name="Qi Y."/>
            <person name="Fu T."/>
            <person name="Tang G."/>
            <person name="Zhang D."/>
            <person name="Sun W.-H."/>
            <person name="Liu D.-K."/>
            <person name="Li Y."/>
            <person name="Chen G.-Z."/>
            <person name="Liu X.-D."/>
            <person name="Liao X.-Y."/>
            <person name="Jiang Y.-T."/>
            <person name="Yu X."/>
            <person name="Hao Y."/>
            <person name="Huang J."/>
            <person name="Zhao X.-W."/>
            <person name="Ke S."/>
            <person name="Chen Y.-Y."/>
            <person name="Wu W.-L."/>
            <person name="Hsu J.-L."/>
            <person name="Lin Y.-F."/>
            <person name="Huang M.-D."/>
            <person name="Li C.-Y."/>
            <person name="Huang L."/>
            <person name="Wang Z.-W."/>
            <person name="Zhao X."/>
            <person name="Zhong W.-Y."/>
            <person name="Peng D.-H."/>
            <person name="Ahmad S."/>
            <person name="Lan S."/>
            <person name="Zhang J.-S."/>
            <person name="Tsai W.-C."/>
            <person name="Van De Peer Y."/>
            <person name="Liu Z.-J."/>
        </authorList>
    </citation>
    <scope>NUCLEOTIDE SEQUENCE</scope>
    <source>
        <strain evidence="1">CP</strain>
        <tissue evidence="1">Leaves</tissue>
    </source>
</reference>
<gene>
    <name evidence="1" type="ORF">QJS10_CPB18g01770</name>
</gene>
<sequence length="49" mass="5899">MQIIQHQADKRQPCCLRFNDLKFVGDIYPYHNLLQGESIRTYQFMDGCY</sequence>
<protein>
    <submittedName>
        <fullName evidence="1">Uncharacterized protein</fullName>
    </submittedName>
</protein>
<keyword evidence="2" id="KW-1185">Reference proteome</keyword>
<reference evidence="1" key="1">
    <citation type="journal article" date="2023" name="Nat. Commun.">
        <title>Diploid and tetraploid genomes of Acorus and the evolution of monocots.</title>
        <authorList>
            <person name="Ma L."/>
            <person name="Liu K.W."/>
            <person name="Li Z."/>
            <person name="Hsiao Y.Y."/>
            <person name="Qi Y."/>
            <person name="Fu T."/>
            <person name="Tang G.D."/>
            <person name="Zhang D."/>
            <person name="Sun W.H."/>
            <person name="Liu D.K."/>
            <person name="Li Y."/>
            <person name="Chen G.Z."/>
            <person name="Liu X.D."/>
            <person name="Liao X.Y."/>
            <person name="Jiang Y.T."/>
            <person name="Yu X."/>
            <person name="Hao Y."/>
            <person name="Huang J."/>
            <person name="Zhao X.W."/>
            <person name="Ke S."/>
            <person name="Chen Y.Y."/>
            <person name="Wu W.L."/>
            <person name="Hsu J.L."/>
            <person name="Lin Y.F."/>
            <person name="Huang M.D."/>
            <person name="Li C.Y."/>
            <person name="Huang L."/>
            <person name="Wang Z.W."/>
            <person name="Zhao X."/>
            <person name="Zhong W.Y."/>
            <person name="Peng D.H."/>
            <person name="Ahmad S."/>
            <person name="Lan S."/>
            <person name="Zhang J.S."/>
            <person name="Tsai W.C."/>
            <person name="Van de Peer Y."/>
            <person name="Liu Z.J."/>
        </authorList>
    </citation>
    <scope>NUCLEOTIDE SEQUENCE</scope>
    <source>
        <strain evidence="1">CP</strain>
    </source>
</reference>
<evidence type="ECO:0000313" key="2">
    <source>
        <dbReference type="Proteomes" id="UP001180020"/>
    </source>
</evidence>
<evidence type="ECO:0000313" key="1">
    <source>
        <dbReference type="EMBL" id="KAK1290549.1"/>
    </source>
</evidence>
<organism evidence="1 2">
    <name type="scientific">Acorus calamus</name>
    <name type="common">Sweet flag</name>
    <dbReference type="NCBI Taxonomy" id="4465"/>
    <lineage>
        <taxon>Eukaryota</taxon>
        <taxon>Viridiplantae</taxon>
        <taxon>Streptophyta</taxon>
        <taxon>Embryophyta</taxon>
        <taxon>Tracheophyta</taxon>
        <taxon>Spermatophyta</taxon>
        <taxon>Magnoliopsida</taxon>
        <taxon>Liliopsida</taxon>
        <taxon>Acoraceae</taxon>
        <taxon>Acorus</taxon>
    </lineage>
</organism>
<accession>A0AAV9CPM7</accession>
<proteinExistence type="predicted"/>